<feature type="signal peptide" evidence="1">
    <location>
        <begin position="1"/>
        <end position="30"/>
    </location>
</feature>
<comment type="caution">
    <text evidence="2">The sequence shown here is derived from an EMBL/GenBank/DDBJ whole genome shotgun (WGS) entry which is preliminary data.</text>
</comment>
<evidence type="ECO:0000313" key="2">
    <source>
        <dbReference type="EMBL" id="OQP51713.1"/>
    </source>
</evidence>
<protein>
    <recommendedName>
        <fullName evidence="4">Anti-sigma factor</fullName>
    </recommendedName>
</protein>
<dbReference type="RefSeq" id="WP_207625841.1">
    <property type="nucleotide sequence ID" value="NZ_LWBP01000217.1"/>
</dbReference>
<keyword evidence="3" id="KW-1185">Reference proteome</keyword>
<name>A0A1V9EZZ1_9BACT</name>
<proteinExistence type="predicted"/>
<sequence length="148" mass="16260">MNNNFCIPIIRKFRVALILTSCLFMISACAGSARFNKSSIVPAAEGSVKIKKDNNNNYKIDISIMRLADPKRLQPPKNTYVAWIVTQDQGLKNIGRLHSSSGFLSKTMKASLNTVTSLKPVRILITAEENGSVQHPGSQVVLTTNTLK</sequence>
<evidence type="ECO:0000256" key="1">
    <source>
        <dbReference type="SAM" id="SignalP"/>
    </source>
</evidence>
<dbReference type="EMBL" id="LWBP01000217">
    <property type="protein sequence ID" value="OQP51713.1"/>
    <property type="molecule type" value="Genomic_DNA"/>
</dbReference>
<organism evidence="2 3">
    <name type="scientific">Niastella populi</name>
    <dbReference type="NCBI Taxonomy" id="550983"/>
    <lineage>
        <taxon>Bacteria</taxon>
        <taxon>Pseudomonadati</taxon>
        <taxon>Bacteroidota</taxon>
        <taxon>Chitinophagia</taxon>
        <taxon>Chitinophagales</taxon>
        <taxon>Chitinophagaceae</taxon>
        <taxon>Niastella</taxon>
    </lineage>
</organism>
<keyword evidence="1" id="KW-0732">Signal</keyword>
<evidence type="ECO:0008006" key="4">
    <source>
        <dbReference type="Google" id="ProtNLM"/>
    </source>
</evidence>
<evidence type="ECO:0000313" key="3">
    <source>
        <dbReference type="Proteomes" id="UP000192276"/>
    </source>
</evidence>
<accession>A0A1V9EZZ1</accession>
<dbReference type="AlphaFoldDB" id="A0A1V9EZZ1"/>
<gene>
    <name evidence="2" type="ORF">A4R26_29495</name>
</gene>
<dbReference type="Proteomes" id="UP000192276">
    <property type="component" value="Unassembled WGS sequence"/>
</dbReference>
<feature type="chain" id="PRO_5012958079" description="Anti-sigma factor" evidence="1">
    <location>
        <begin position="31"/>
        <end position="148"/>
    </location>
</feature>
<reference evidence="3" key="1">
    <citation type="submission" date="2016-04" db="EMBL/GenBank/DDBJ databases">
        <authorList>
            <person name="Chen L."/>
            <person name="Zhuang W."/>
            <person name="Wang G."/>
        </authorList>
    </citation>
    <scope>NUCLEOTIDE SEQUENCE [LARGE SCALE GENOMIC DNA]</scope>
    <source>
        <strain evidence="3">208</strain>
    </source>
</reference>